<accession>A0A928YTJ6</accession>
<proteinExistence type="predicted"/>
<gene>
    <name evidence="2" type="ORF">C4F51_04430</name>
</gene>
<dbReference type="GO" id="GO:0043683">
    <property type="term" value="P:type IV pilus assembly"/>
    <property type="evidence" value="ECO:0007669"/>
    <property type="project" value="InterPro"/>
</dbReference>
<keyword evidence="1" id="KW-0472">Membrane</keyword>
<evidence type="ECO:0000313" key="3">
    <source>
        <dbReference type="Proteomes" id="UP000652567"/>
    </source>
</evidence>
<dbReference type="PANTHER" id="PTHR30093:SF47">
    <property type="entry name" value="TYPE IV PILUS NON-CORE MINOR PILIN PILE"/>
    <property type="match status" value="1"/>
</dbReference>
<keyword evidence="1" id="KW-1133">Transmembrane helix</keyword>
<reference evidence="2" key="1">
    <citation type="submission" date="2018-07" db="EMBL/GenBank/DDBJ databases">
        <title>Genome assembly of strain Ka43.</title>
        <authorList>
            <person name="Kukolya J."/>
            <person name="Nagy I."/>
            <person name="Horvath B."/>
            <person name="Toth A."/>
        </authorList>
    </citation>
    <scope>NUCLEOTIDE SEQUENCE</scope>
    <source>
        <strain evidence="2">KB43</strain>
    </source>
</reference>
<evidence type="ECO:0000313" key="2">
    <source>
        <dbReference type="EMBL" id="MBE8716430.1"/>
    </source>
</evidence>
<evidence type="ECO:0000256" key="1">
    <source>
        <dbReference type="SAM" id="Phobius"/>
    </source>
</evidence>
<dbReference type="InterPro" id="IPR012902">
    <property type="entry name" value="N_methyl_site"/>
</dbReference>
<dbReference type="Proteomes" id="UP000652567">
    <property type="component" value="Unassembled WGS sequence"/>
</dbReference>
<dbReference type="Pfam" id="PF07963">
    <property type="entry name" value="N_methyl"/>
    <property type="match status" value="1"/>
</dbReference>
<dbReference type="Gene3D" id="3.30.700.10">
    <property type="entry name" value="Glycoprotein, Type 4 Pilin"/>
    <property type="match status" value="1"/>
</dbReference>
<protein>
    <submittedName>
        <fullName evidence="2">Prepilin-type N-terminal cleavage/methylation domain-containing protein</fullName>
    </submittedName>
</protein>
<dbReference type="Pfam" id="PF16732">
    <property type="entry name" value="ComP_DUS"/>
    <property type="match status" value="1"/>
</dbReference>
<dbReference type="InterPro" id="IPR031982">
    <property type="entry name" value="PilE-like"/>
</dbReference>
<organism evidence="2 3">
    <name type="scientific">Cellvibrio polysaccharolyticus</name>
    <dbReference type="NCBI Taxonomy" id="2082724"/>
    <lineage>
        <taxon>Bacteria</taxon>
        <taxon>Pseudomonadati</taxon>
        <taxon>Pseudomonadota</taxon>
        <taxon>Gammaproteobacteria</taxon>
        <taxon>Cellvibrionales</taxon>
        <taxon>Cellvibrionaceae</taxon>
        <taxon>Cellvibrio</taxon>
    </lineage>
</organism>
<name>A0A928YTJ6_9GAMM</name>
<comment type="caution">
    <text evidence="2">The sequence shown here is derived from an EMBL/GenBank/DDBJ whole genome shotgun (WGS) entry which is preliminary data.</text>
</comment>
<sequence length="139" mass="15325">MRRPSQSRYSQVGFTLVELMIVVVVVAILAAIALPGYQNFIKKSRAKTAGADLISLSAAVENDFQRKLKYSTEENVTQFTTWQATQGDFFDYSYTKPASGTQIYTLKATGKGSMNTCDLTLKNDNTRTITGDCGSLTSW</sequence>
<keyword evidence="1" id="KW-0812">Transmembrane</keyword>
<dbReference type="EMBL" id="PRDL01000001">
    <property type="protein sequence ID" value="MBE8716430.1"/>
    <property type="molecule type" value="Genomic_DNA"/>
</dbReference>
<dbReference type="SUPFAM" id="SSF54523">
    <property type="entry name" value="Pili subunits"/>
    <property type="match status" value="1"/>
</dbReference>
<dbReference type="AlphaFoldDB" id="A0A928YTJ6"/>
<dbReference type="NCBIfam" id="TIGR02532">
    <property type="entry name" value="IV_pilin_GFxxxE"/>
    <property type="match status" value="1"/>
</dbReference>
<feature type="transmembrane region" description="Helical" evidence="1">
    <location>
        <begin position="12"/>
        <end position="37"/>
    </location>
</feature>
<dbReference type="InterPro" id="IPR045584">
    <property type="entry name" value="Pilin-like"/>
</dbReference>
<dbReference type="RefSeq" id="WP_193907503.1">
    <property type="nucleotide sequence ID" value="NZ_PRDL01000001.1"/>
</dbReference>
<dbReference type="PANTHER" id="PTHR30093">
    <property type="entry name" value="GENERAL SECRETION PATHWAY PROTEIN G"/>
    <property type="match status" value="1"/>
</dbReference>
<keyword evidence="3" id="KW-1185">Reference proteome</keyword>